<dbReference type="Ensembl" id="ENSRNOT00000112735.2">
    <property type="protein sequence ID" value="ENSRNOP00000077227.2"/>
    <property type="gene ID" value="ENSRNOG00000069173.2"/>
</dbReference>
<feature type="region of interest" description="Disordered" evidence="1">
    <location>
        <begin position="86"/>
        <end position="112"/>
    </location>
</feature>
<evidence type="ECO:0000313" key="4">
    <source>
        <dbReference type="RGD" id="1563285"/>
    </source>
</evidence>
<evidence type="ECO:0000313" key="2">
    <source>
        <dbReference type="Ensembl" id="ENSRNOP00000077227.2"/>
    </source>
</evidence>
<dbReference type="InterPro" id="IPR040721">
    <property type="entry name" value="DUF5520"/>
</dbReference>
<keyword evidence="3" id="KW-1185">Reference proteome</keyword>
<dbReference type="CTD" id="499273"/>
<dbReference type="GeneTree" id="ENSGT00390000016534"/>
<reference evidence="2" key="3">
    <citation type="submission" date="2025-09" db="UniProtKB">
        <authorList>
            <consortium name="Ensembl"/>
        </authorList>
    </citation>
    <scope>IDENTIFICATION</scope>
    <source>
        <strain evidence="2">Brown Norway</strain>
    </source>
</reference>
<feature type="compositionally biased region" description="Basic and acidic residues" evidence="1">
    <location>
        <begin position="182"/>
        <end position="211"/>
    </location>
</feature>
<dbReference type="PANTHER" id="PTHR41403">
    <property type="entry name" value="RCG43477-RELATED"/>
    <property type="match status" value="1"/>
</dbReference>
<reference evidence="2" key="1">
    <citation type="submission" date="2024-01" db="EMBL/GenBank/DDBJ databases">
        <title>GRCr8: a new rat reference genome assembly contstructed from accurate long reads and long range scaffolding.</title>
        <authorList>
            <person name="Doris P.A."/>
            <person name="Kalbfleisch T."/>
            <person name="Li K."/>
            <person name="Howe K."/>
            <person name="Wood J."/>
        </authorList>
    </citation>
    <scope>NUCLEOTIDE SEQUENCE [LARGE SCALE GENOMIC DNA]</scope>
    <source>
        <strain evidence="2">Brown Norway</strain>
    </source>
</reference>
<dbReference type="AlphaFoldDB" id="A0A8I5Y7K1"/>
<dbReference type="PANTHER" id="PTHR41403:SF4">
    <property type="entry name" value="SIMILAR TO RIKEN CDNA 1700022C21"/>
    <property type="match status" value="1"/>
</dbReference>
<feature type="compositionally biased region" description="Basic residues" evidence="1">
    <location>
        <begin position="219"/>
        <end position="231"/>
    </location>
</feature>
<dbReference type="Pfam" id="PF17658">
    <property type="entry name" value="DUF5520"/>
    <property type="match status" value="1"/>
</dbReference>
<accession>A0A8I5Y7K1</accession>
<dbReference type="Proteomes" id="UP000002494">
    <property type="component" value="Chromosome 1"/>
</dbReference>
<feature type="region of interest" description="Disordered" evidence="1">
    <location>
        <begin position="182"/>
        <end position="232"/>
    </location>
</feature>
<name>A0A8I5Y7K1_RAT</name>
<dbReference type="OMA" id="QIEKHIY"/>
<dbReference type="RGD" id="1563285">
    <property type="gene designation" value="RGD1563285"/>
</dbReference>
<feature type="compositionally biased region" description="Basic and acidic residues" evidence="1">
    <location>
        <begin position="96"/>
        <end position="112"/>
    </location>
</feature>
<gene>
    <name evidence="2 4" type="primary">RGD1563285</name>
</gene>
<evidence type="ECO:0000313" key="3">
    <source>
        <dbReference type="Proteomes" id="UP000002494"/>
    </source>
</evidence>
<proteinExistence type="predicted"/>
<sequence>SRLAWAKSSQDPRIAVGPYSPLEKKIKGLGGTHASRVRKLLVQELQQESETVDKLKTMSFDFRFAKADSYYYQRHQEMIREAWNYKPDSEWDNNPEGEKKPKCKKPENGKKQEYLVPEREMSQIEKHIHRAERARGLRDQKYRLIPQNIPNEMFSPKSLVPEDEKNKNIQKTHKTIPKKPKVEWAKEQMKQHRDRMVRGRALTEQRKDQKKTPMLTSHARPHLKPKGKKKEKKEFEKVIAYPIYQPSNESLIEVTVLMEKSKAENVQKPLQRELLSMPPFLKSQLKRNKKLKPSP</sequence>
<dbReference type="AGR" id="RGD:1563285"/>
<dbReference type="OrthoDB" id="9446792at2759"/>
<reference evidence="2" key="2">
    <citation type="submission" date="2025-08" db="UniProtKB">
        <authorList>
            <consortium name="Ensembl"/>
        </authorList>
    </citation>
    <scope>IDENTIFICATION</scope>
    <source>
        <strain evidence="2">Brown Norway</strain>
    </source>
</reference>
<evidence type="ECO:0000256" key="1">
    <source>
        <dbReference type="SAM" id="MobiDB-lite"/>
    </source>
</evidence>
<dbReference type="InterPro" id="IPR040005">
    <property type="entry name" value="Polr1has"/>
</dbReference>
<organism evidence="2 3">
    <name type="scientific">Rattus norvegicus</name>
    <name type="common">Rat</name>
    <dbReference type="NCBI Taxonomy" id="10116"/>
    <lineage>
        <taxon>Eukaryota</taxon>
        <taxon>Metazoa</taxon>
        <taxon>Chordata</taxon>
        <taxon>Craniata</taxon>
        <taxon>Vertebrata</taxon>
        <taxon>Euteleostomi</taxon>
        <taxon>Mammalia</taxon>
        <taxon>Eutheria</taxon>
        <taxon>Euarchontoglires</taxon>
        <taxon>Glires</taxon>
        <taxon>Rodentia</taxon>
        <taxon>Myomorpha</taxon>
        <taxon>Muroidea</taxon>
        <taxon>Muridae</taxon>
        <taxon>Murinae</taxon>
        <taxon>Rattus</taxon>
    </lineage>
</organism>
<protein>
    <submittedName>
        <fullName evidence="2">Similar to RIKEN cDNA 1700022C21</fullName>
    </submittedName>
</protein>